<keyword evidence="2" id="KW-1185">Reference proteome</keyword>
<accession>A0ACC0B7Z0</accession>
<dbReference type="EMBL" id="CM044704">
    <property type="protein sequence ID" value="KAI5668754.1"/>
    <property type="molecule type" value="Genomic_DNA"/>
</dbReference>
<evidence type="ECO:0000313" key="2">
    <source>
        <dbReference type="Proteomes" id="UP001060085"/>
    </source>
</evidence>
<sequence>MSTEGHLPTQSHQEGIRDPLMMNLNETLRSMQQCIERLVRDIEDLKKHMCHLATKIENQRKRIGFSKTNLPSSRIVVSKPQVSTYKGWPKKEDTPKVAFNDNPNPKVEKKREG</sequence>
<proteinExistence type="predicted"/>
<organism evidence="1 2">
    <name type="scientific">Catharanthus roseus</name>
    <name type="common">Madagascar periwinkle</name>
    <name type="synonym">Vinca rosea</name>
    <dbReference type="NCBI Taxonomy" id="4058"/>
    <lineage>
        <taxon>Eukaryota</taxon>
        <taxon>Viridiplantae</taxon>
        <taxon>Streptophyta</taxon>
        <taxon>Embryophyta</taxon>
        <taxon>Tracheophyta</taxon>
        <taxon>Spermatophyta</taxon>
        <taxon>Magnoliopsida</taxon>
        <taxon>eudicotyledons</taxon>
        <taxon>Gunneridae</taxon>
        <taxon>Pentapetalae</taxon>
        <taxon>asterids</taxon>
        <taxon>lamiids</taxon>
        <taxon>Gentianales</taxon>
        <taxon>Apocynaceae</taxon>
        <taxon>Rauvolfioideae</taxon>
        <taxon>Vinceae</taxon>
        <taxon>Catharanthinae</taxon>
        <taxon>Catharanthus</taxon>
    </lineage>
</organism>
<comment type="caution">
    <text evidence="1">The sequence shown here is derived from an EMBL/GenBank/DDBJ whole genome shotgun (WGS) entry which is preliminary data.</text>
</comment>
<reference evidence="2" key="1">
    <citation type="journal article" date="2023" name="Nat. Plants">
        <title>Single-cell RNA sequencing provides a high-resolution roadmap for understanding the multicellular compartmentation of specialized metabolism.</title>
        <authorList>
            <person name="Sun S."/>
            <person name="Shen X."/>
            <person name="Li Y."/>
            <person name="Li Y."/>
            <person name="Wang S."/>
            <person name="Li R."/>
            <person name="Zhang H."/>
            <person name="Shen G."/>
            <person name="Guo B."/>
            <person name="Wei J."/>
            <person name="Xu J."/>
            <person name="St-Pierre B."/>
            <person name="Chen S."/>
            <person name="Sun C."/>
        </authorList>
    </citation>
    <scope>NUCLEOTIDE SEQUENCE [LARGE SCALE GENOMIC DNA]</scope>
</reference>
<protein>
    <submittedName>
        <fullName evidence="1">Uncharacterized protein</fullName>
    </submittedName>
</protein>
<name>A0ACC0B7Z0_CATRO</name>
<dbReference type="Proteomes" id="UP001060085">
    <property type="component" value="Linkage Group LG04"/>
</dbReference>
<gene>
    <name evidence="1" type="ORF">M9H77_18607</name>
</gene>
<evidence type="ECO:0000313" key="1">
    <source>
        <dbReference type="EMBL" id="KAI5668754.1"/>
    </source>
</evidence>